<feature type="chain" id="PRO_5039467202" description="Integral membrane protein" evidence="2">
    <location>
        <begin position="20"/>
        <end position="298"/>
    </location>
</feature>
<evidence type="ECO:0000313" key="3">
    <source>
        <dbReference type="EMBL" id="GHE40793.1"/>
    </source>
</evidence>
<dbReference type="EMBL" id="BNBT01000007">
    <property type="protein sequence ID" value="GHE40793.1"/>
    <property type="molecule type" value="Genomic_DNA"/>
</dbReference>
<feature type="transmembrane region" description="Helical" evidence="1">
    <location>
        <begin position="51"/>
        <end position="70"/>
    </location>
</feature>
<reference evidence="3" key="2">
    <citation type="submission" date="2020-09" db="EMBL/GenBank/DDBJ databases">
        <authorList>
            <person name="Sun Q."/>
            <person name="Ohkuma M."/>
        </authorList>
    </citation>
    <scope>NUCLEOTIDE SEQUENCE</scope>
    <source>
        <strain evidence="3">JCM 4784</strain>
    </source>
</reference>
<evidence type="ECO:0000256" key="1">
    <source>
        <dbReference type="SAM" id="Phobius"/>
    </source>
</evidence>
<reference evidence="3" key="1">
    <citation type="journal article" date="2014" name="Int. J. Syst. Evol. Microbiol.">
        <title>Complete genome sequence of Corynebacterium casei LMG S-19264T (=DSM 44701T), isolated from a smear-ripened cheese.</title>
        <authorList>
            <consortium name="US DOE Joint Genome Institute (JGI-PGF)"/>
            <person name="Walter F."/>
            <person name="Albersmeier A."/>
            <person name="Kalinowski J."/>
            <person name="Ruckert C."/>
        </authorList>
    </citation>
    <scope>NUCLEOTIDE SEQUENCE</scope>
    <source>
        <strain evidence="3">JCM 4784</strain>
    </source>
</reference>
<feature type="transmembrane region" description="Helical" evidence="1">
    <location>
        <begin position="168"/>
        <end position="190"/>
    </location>
</feature>
<keyword evidence="2" id="KW-0732">Signal</keyword>
<keyword evidence="1" id="KW-0472">Membrane</keyword>
<dbReference type="Proteomes" id="UP000608024">
    <property type="component" value="Unassembled WGS sequence"/>
</dbReference>
<dbReference type="NCBIfam" id="NF038012">
    <property type="entry name" value="DMT_1"/>
    <property type="match status" value="1"/>
</dbReference>
<feature type="transmembrane region" description="Helical" evidence="1">
    <location>
        <begin position="135"/>
        <end position="156"/>
    </location>
</feature>
<dbReference type="PANTHER" id="PTHR40761">
    <property type="entry name" value="CONSERVED INTEGRAL MEMBRANE ALANINE VALINE AND LEUCINE RICH PROTEIN-RELATED"/>
    <property type="match status" value="1"/>
</dbReference>
<dbReference type="RefSeq" id="WP_229925368.1">
    <property type="nucleotide sequence ID" value="NZ_BNBT01000007.1"/>
</dbReference>
<feature type="signal peptide" evidence="2">
    <location>
        <begin position="1"/>
        <end position="19"/>
    </location>
</feature>
<comment type="caution">
    <text evidence="3">The sequence shown here is derived from an EMBL/GenBank/DDBJ whole genome shotgun (WGS) entry which is preliminary data.</text>
</comment>
<gene>
    <name evidence="3" type="ORF">GCM10018785_07910</name>
</gene>
<feature type="transmembrane region" description="Helical" evidence="1">
    <location>
        <begin position="77"/>
        <end position="97"/>
    </location>
</feature>
<evidence type="ECO:0008006" key="5">
    <source>
        <dbReference type="Google" id="ProtNLM"/>
    </source>
</evidence>
<dbReference type="AlphaFoldDB" id="A0A919DGD5"/>
<protein>
    <recommendedName>
        <fullName evidence="5">Integral membrane protein</fullName>
    </recommendedName>
</protein>
<evidence type="ECO:0000313" key="4">
    <source>
        <dbReference type="Proteomes" id="UP000608024"/>
    </source>
</evidence>
<organism evidence="3 4">
    <name type="scientific">Streptomyces longispororuber</name>
    <dbReference type="NCBI Taxonomy" id="68230"/>
    <lineage>
        <taxon>Bacteria</taxon>
        <taxon>Bacillati</taxon>
        <taxon>Actinomycetota</taxon>
        <taxon>Actinomycetes</taxon>
        <taxon>Kitasatosporales</taxon>
        <taxon>Streptomycetaceae</taxon>
        <taxon>Streptomyces</taxon>
    </lineage>
</organism>
<accession>A0A919DGD5</accession>
<dbReference type="PANTHER" id="PTHR40761:SF1">
    <property type="entry name" value="CONSERVED INTEGRAL MEMBRANE ALANINE VALINE AND LEUCINE RICH PROTEIN-RELATED"/>
    <property type="match status" value="1"/>
</dbReference>
<proteinExistence type="predicted"/>
<keyword evidence="4" id="KW-1185">Reference proteome</keyword>
<sequence length="298" mass="29239">MEASLLSALFAVAAAVANAAGTVLQRVAARTVPTRDAFSPRLAGHLLRDRAWLAGIGVIVAAAVFQALALAWGAMSLVQPILVLELPLALVIARVFAGTPMPAGGWSAASLTGAGLALALSAAAPVEGGRGVSGAVWAVALLVVGAGVGGCTALALRRPRGKARAALFGSASALCYGLTAALMNAAIAALADAGVRGLATTWQTYACGAAGGCALFLLANAMESGPLFVSQPALTLGEAAASLALGAVLYGDSLRTGWWIAPQAAGAALTAWGVVLLAGLPAATAPAGDTDADAERVP</sequence>
<keyword evidence="1" id="KW-0812">Transmembrane</keyword>
<evidence type="ECO:0000256" key="2">
    <source>
        <dbReference type="SAM" id="SignalP"/>
    </source>
</evidence>
<feature type="transmembrane region" description="Helical" evidence="1">
    <location>
        <begin position="233"/>
        <end position="251"/>
    </location>
</feature>
<name>A0A919DGD5_9ACTN</name>
<feature type="transmembrane region" description="Helical" evidence="1">
    <location>
        <begin position="202"/>
        <end position="221"/>
    </location>
</feature>
<feature type="transmembrane region" description="Helical" evidence="1">
    <location>
        <begin position="257"/>
        <end position="280"/>
    </location>
</feature>
<keyword evidence="1" id="KW-1133">Transmembrane helix</keyword>